<dbReference type="AlphaFoldDB" id="A0A1G1VQ22"/>
<reference evidence="2 3" key="1">
    <citation type="journal article" date="2016" name="Nat. Commun.">
        <title>Thousands of microbial genomes shed light on interconnected biogeochemical processes in an aquifer system.</title>
        <authorList>
            <person name="Anantharaman K."/>
            <person name="Brown C.T."/>
            <person name="Hug L.A."/>
            <person name="Sharon I."/>
            <person name="Castelle C.J."/>
            <person name="Probst A.J."/>
            <person name="Thomas B.C."/>
            <person name="Singh A."/>
            <person name="Wilkins M.J."/>
            <person name="Karaoz U."/>
            <person name="Brodie E.L."/>
            <person name="Williams K.H."/>
            <person name="Hubbard S.S."/>
            <person name="Banfield J.F."/>
        </authorList>
    </citation>
    <scope>NUCLEOTIDE SEQUENCE [LARGE SCALE GENOMIC DNA]</scope>
</reference>
<gene>
    <name evidence="2" type="ORF">A2784_01890</name>
</gene>
<proteinExistence type="predicted"/>
<feature type="signal peptide" evidence="1">
    <location>
        <begin position="1"/>
        <end position="22"/>
    </location>
</feature>
<name>A0A1G1VQ22_9BACT</name>
<protein>
    <submittedName>
        <fullName evidence="2">Uncharacterized protein</fullName>
    </submittedName>
</protein>
<accession>A0A1G1VQ22</accession>
<sequence length="74" mass="8172">MRYILGIALVVGSLIAASLVRAQDCSNWSCLDDQIRQLQRDRELSMAATAPLEAELKKLDKKLQSIEAQITAAE</sequence>
<evidence type="ECO:0000313" key="3">
    <source>
        <dbReference type="Proteomes" id="UP000177324"/>
    </source>
</evidence>
<evidence type="ECO:0000313" key="2">
    <source>
        <dbReference type="EMBL" id="OGY17485.1"/>
    </source>
</evidence>
<evidence type="ECO:0000256" key="1">
    <source>
        <dbReference type="SAM" id="SignalP"/>
    </source>
</evidence>
<organism evidence="2 3">
    <name type="scientific">Candidatus Chisholmbacteria bacterium RIFCSPHIGHO2_01_FULL_48_12</name>
    <dbReference type="NCBI Taxonomy" id="1797589"/>
    <lineage>
        <taxon>Bacteria</taxon>
        <taxon>Candidatus Chisholmiibacteriota</taxon>
    </lineage>
</organism>
<feature type="chain" id="PRO_5009581028" evidence="1">
    <location>
        <begin position="23"/>
        <end position="74"/>
    </location>
</feature>
<dbReference type="Proteomes" id="UP000177324">
    <property type="component" value="Unassembled WGS sequence"/>
</dbReference>
<keyword evidence="1" id="KW-0732">Signal</keyword>
<comment type="caution">
    <text evidence="2">The sequence shown here is derived from an EMBL/GenBank/DDBJ whole genome shotgun (WGS) entry which is preliminary data.</text>
</comment>
<dbReference type="EMBL" id="MHCH01000023">
    <property type="protein sequence ID" value="OGY17485.1"/>
    <property type="molecule type" value="Genomic_DNA"/>
</dbReference>